<proteinExistence type="predicted"/>
<dbReference type="KEGG" id="ssai:N0B31_10180"/>
<keyword evidence="2" id="KW-1185">Reference proteome</keyword>
<evidence type="ECO:0000313" key="2">
    <source>
        <dbReference type="Proteomes" id="UP001057580"/>
    </source>
</evidence>
<dbReference type="Proteomes" id="UP001057580">
    <property type="component" value="Chromosome"/>
</dbReference>
<gene>
    <name evidence="1" type="ORF">N0B31_10180</name>
</gene>
<name>A0A9E7UCU1_9EURY</name>
<organism evidence="1 2">
    <name type="scientific">Salinirubellus salinus</name>
    <dbReference type="NCBI Taxonomy" id="1364945"/>
    <lineage>
        <taxon>Archaea</taxon>
        <taxon>Methanobacteriati</taxon>
        <taxon>Methanobacteriota</taxon>
        <taxon>Stenosarchaea group</taxon>
        <taxon>Halobacteria</taxon>
        <taxon>Halobacteriales</taxon>
        <taxon>Natronomonadaceae</taxon>
        <taxon>Salinirubellus</taxon>
    </lineage>
</organism>
<dbReference type="RefSeq" id="WP_260643756.1">
    <property type="nucleotide sequence ID" value="NZ_CP104003.1"/>
</dbReference>
<reference evidence="1" key="1">
    <citation type="submission" date="2022-09" db="EMBL/GenBank/DDBJ databases">
        <title>Diverse halophilic archaea isolated from saline environments.</title>
        <authorList>
            <person name="Cui H.-L."/>
        </authorList>
    </citation>
    <scope>NUCLEOTIDE SEQUENCE</scope>
    <source>
        <strain evidence="1">ZS-35-S2</strain>
    </source>
</reference>
<dbReference type="AlphaFoldDB" id="A0A9E7UCU1"/>
<accession>A0A9E7UCU1</accession>
<dbReference type="GeneID" id="74942792"/>
<sequence length="229" mass="25198">MSSTESGGEPSVRPLSEVLDSRVPLDVYCPEVELTEGELDAIEKLAYGRNDTGYNQRGGGTVYGSQEMGNRSRGIHQTGLLGEALVAKYYNGNIDGIDKTLTWTGDDGVDIVFEREDRDIAVDVKTVDWGFEKGSVPYLKVKASKFNAQEVDLYILVEKTGKQSGRIIGHIEPEDLVEQGYKLERGEDIEDHPDFDAEQYEGRTSFAGYVTNLVADPALLTLAKPADEL</sequence>
<dbReference type="EMBL" id="CP104003">
    <property type="protein sequence ID" value="UWM56642.1"/>
    <property type="molecule type" value="Genomic_DNA"/>
</dbReference>
<evidence type="ECO:0000313" key="1">
    <source>
        <dbReference type="EMBL" id="UWM56642.1"/>
    </source>
</evidence>
<protein>
    <submittedName>
        <fullName evidence="1">Uncharacterized protein</fullName>
    </submittedName>
</protein>